<evidence type="ECO:0000313" key="7">
    <source>
        <dbReference type="Proteomes" id="UP000182993"/>
    </source>
</evidence>
<dbReference type="PANTHER" id="PTHR48100">
    <property type="entry name" value="BROAD-SPECIFICITY PHOSPHATASE YOR283W-RELATED"/>
    <property type="match status" value="1"/>
</dbReference>
<keyword evidence="8" id="KW-1185">Reference proteome</keyword>
<accession>A0A1J0LTA1</accession>
<dbReference type="OrthoDB" id="9781415at2"/>
<evidence type="ECO:0000313" key="5">
    <source>
        <dbReference type="EMBL" id="APD08915.1"/>
    </source>
</evidence>
<dbReference type="InterPro" id="IPR013078">
    <property type="entry name" value="His_Pase_superF_clade-1"/>
</dbReference>
<evidence type="ECO:0000256" key="1">
    <source>
        <dbReference type="ARBA" id="ARBA00023152"/>
    </source>
</evidence>
<dbReference type="PIRSF" id="PIRSF000709">
    <property type="entry name" value="6PFK_2-Ptase"/>
    <property type="match status" value="1"/>
</dbReference>
<dbReference type="InterPro" id="IPR029033">
    <property type="entry name" value="His_PPase_superfam"/>
</dbReference>
<dbReference type="Pfam" id="PF00300">
    <property type="entry name" value="His_Phos_1"/>
    <property type="match status" value="1"/>
</dbReference>
<dbReference type="EMBL" id="AP025593">
    <property type="protein sequence ID" value="BDG15658.1"/>
    <property type="molecule type" value="Genomic_DNA"/>
</dbReference>
<keyword evidence="1" id="KW-0324">Glycolysis</keyword>
<organism evidence="5 7">
    <name type="scientific">Thermus brockianus</name>
    <dbReference type="NCBI Taxonomy" id="56956"/>
    <lineage>
        <taxon>Bacteria</taxon>
        <taxon>Thermotogati</taxon>
        <taxon>Deinococcota</taxon>
        <taxon>Deinococci</taxon>
        <taxon>Thermales</taxon>
        <taxon>Thermaceae</taxon>
        <taxon>Thermus</taxon>
    </lineage>
</organism>
<evidence type="ECO:0000256" key="2">
    <source>
        <dbReference type="ARBA" id="ARBA00023235"/>
    </source>
</evidence>
<dbReference type="RefSeq" id="WP_071676690.1">
    <property type="nucleotide sequence ID" value="NZ_AP025593.1"/>
</dbReference>
<dbReference type="GO" id="GO:0005737">
    <property type="term" value="C:cytoplasm"/>
    <property type="evidence" value="ECO:0007669"/>
    <property type="project" value="TreeGrafter"/>
</dbReference>
<dbReference type="SUPFAM" id="SSF53254">
    <property type="entry name" value="Phosphoglycerate mutase-like"/>
    <property type="match status" value="1"/>
</dbReference>
<dbReference type="PANTHER" id="PTHR48100:SF1">
    <property type="entry name" value="HISTIDINE PHOSPHATASE FAMILY PROTEIN-RELATED"/>
    <property type="match status" value="1"/>
</dbReference>
<dbReference type="PROSITE" id="PS00175">
    <property type="entry name" value="PG_MUTASE"/>
    <property type="match status" value="1"/>
</dbReference>
<dbReference type="AlphaFoldDB" id="A0A1J0LTA1"/>
<feature type="active site" description="Tele-phosphohistidine intermediate" evidence="3">
    <location>
        <position position="9"/>
    </location>
</feature>
<reference evidence="5" key="2">
    <citation type="journal article" date="2017" name="Stand. Genomic Sci.">
        <title>Complete genome sequence of Thermus brockianus GE-1 reveals key enzymes of xylan/xylose metabolism.</title>
        <authorList>
            <person name="Schaefers C."/>
            <person name="Blank S."/>
            <person name="Wiebusch S."/>
            <person name="Elleuche S."/>
            <person name="Antranikian G."/>
        </authorList>
    </citation>
    <scope>NUCLEOTIDE SEQUENCE</scope>
    <source>
        <strain evidence="5">GE-1</strain>
    </source>
</reference>
<gene>
    <name evidence="5" type="ORF">A0O31_00728</name>
    <name evidence="6" type="ORF">TbrSNM41_03920</name>
</gene>
<dbReference type="SMART" id="SM00855">
    <property type="entry name" value="PGAM"/>
    <property type="match status" value="1"/>
</dbReference>
<evidence type="ECO:0000313" key="6">
    <source>
        <dbReference type="EMBL" id="BDG15658.1"/>
    </source>
</evidence>
<dbReference type="Gene3D" id="3.40.50.1240">
    <property type="entry name" value="Phosphoglycerate mutase-like"/>
    <property type="match status" value="1"/>
</dbReference>
<dbReference type="InterPro" id="IPR050275">
    <property type="entry name" value="PGM_Phosphatase"/>
</dbReference>
<dbReference type="CDD" id="cd07067">
    <property type="entry name" value="HP_PGM_like"/>
    <property type="match status" value="1"/>
</dbReference>
<dbReference type="KEGG" id="tbc:A0O31_00728"/>
<dbReference type="Proteomes" id="UP000831120">
    <property type="component" value="Chromosome"/>
</dbReference>
<proteinExistence type="predicted"/>
<reference evidence="6 8" key="3">
    <citation type="journal article" date="2022" name="Microbiol. Resour. Announc.">
        <title>Complete Genome Sequences of Thermus Strains Isolated from Senami Hot Spring in Japan.</title>
        <authorList>
            <person name="Miyazaki K."/>
        </authorList>
    </citation>
    <scope>NUCLEOTIDE SEQUENCE [LARGE SCALE GENOMIC DNA]</scope>
    <source>
        <strain evidence="6 8">SNM4-1</strain>
    </source>
</reference>
<sequence length="209" mass="23588">MKELWLIRHGETEWNVKKRFQGHLDVPLSPVGIGQAFRLAQRLARSRLAFDSLFSSDLRRAKETAEPLASVLGLPLRTTPLLREIDVGELAGLGREEAEARFPEFVRKAQEDPWHTPRPGGESMADLAQRLLTFWESLPPGRHLLVTHGGVIRAALKLALDLEGHAWRRVHIPNTSITRIQLPNREVLGVSDVAHLETWADWLSDESVQ</sequence>
<feature type="binding site" evidence="4">
    <location>
        <position position="60"/>
    </location>
    <ligand>
        <name>substrate</name>
    </ligand>
</feature>
<dbReference type="GO" id="GO:0016791">
    <property type="term" value="F:phosphatase activity"/>
    <property type="evidence" value="ECO:0007669"/>
    <property type="project" value="TreeGrafter"/>
</dbReference>
<evidence type="ECO:0000256" key="3">
    <source>
        <dbReference type="PIRSR" id="PIRSR613078-1"/>
    </source>
</evidence>
<dbReference type="Proteomes" id="UP000182993">
    <property type="component" value="Chromosome"/>
</dbReference>
<evidence type="ECO:0000313" key="8">
    <source>
        <dbReference type="Proteomes" id="UP000831120"/>
    </source>
</evidence>
<dbReference type="InterPro" id="IPR001345">
    <property type="entry name" value="PG/BPGM_mutase_AS"/>
</dbReference>
<feature type="binding site" evidence="4">
    <location>
        <begin position="8"/>
        <end position="15"/>
    </location>
    <ligand>
        <name>substrate</name>
    </ligand>
</feature>
<dbReference type="EMBL" id="CP016312">
    <property type="protein sequence ID" value="APD08915.1"/>
    <property type="molecule type" value="Genomic_DNA"/>
</dbReference>
<dbReference type="STRING" id="56956.A0O31_00728"/>
<keyword evidence="2" id="KW-0413">Isomerase</keyword>
<reference evidence="7" key="1">
    <citation type="submission" date="2016-06" db="EMBL/GenBank/DDBJ databases">
        <title>Whole genome sequencing of Thermus brockianus strain GE-1.</title>
        <authorList>
            <person name="Schaefers C."/>
            <person name="Blank S."/>
            <person name="Wiebusch S."/>
            <person name="Elleuche S."/>
            <person name="Antranikian G."/>
        </authorList>
    </citation>
    <scope>NUCLEOTIDE SEQUENCE [LARGE SCALE GENOMIC DNA]</scope>
    <source>
        <strain evidence="7">GE-1</strain>
    </source>
</reference>
<name>A0A1J0LTA1_THEBO</name>
<protein>
    <submittedName>
        <fullName evidence="5">Phosphoglycerate mutase</fullName>
    </submittedName>
</protein>
<feature type="active site" description="Proton donor/acceptor" evidence="3">
    <location>
        <position position="84"/>
    </location>
</feature>
<evidence type="ECO:0000256" key="4">
    <source>
        <dbReference type="PIRSR" id="PIRSR613078-2"/>
    </source>
</evidence>